<evidence type="ECO:0000256" key="4">
    <source>
        <dbReference type="ARBA" id="ARBA00022840"/>
    </source>
</evidence>
<dbReference type="InterPro" id="IPR014017">
    <property type="entry name" value="DNA_helicase_UvrD-like_C"/>
</dbReference>
<feature type="compositionally biased region" description="Basic residues" evidence="6">
    <location>
        <begin position="161"/>
        <end position="170"/>
    </location>
</feature>
<dbReference type="GO" id="GO:0005524">
    <property type="term" value="F:ATP binding"/>
    <property type="evidence" value="ECO:0007669"/>
    <property type="project" value="UniProtKB-UniRule"/>
</dbReference>
<evidence type="ECO:0000259" key="7">
    <source>
        <dbReference type="PROSITE" id="PS51198"/>
    </source>
</evidence>
<keyword evidence="4 5" id="KW-0067">ATP-binding</keyword>
<keyword evidence="3 5" id="KW-0347">Helicase</keyword>
<organism evidence="8 9">
    <name type="scientific">Lactarius akahatsu</name>
    <dbReference type="NCBI Taxonomy" id="416441"/>
    <lineage>
        <taxon>Eukaryota</taxon>
        <taxon>Fungi</taxon>
        <taxon>Dikarya</taxon>
        <taxon>Basidiomycota</taxon>
        <taxon>Agaricomycotina</taxon>
        <taxon>Agaricomycetes</taxon>
        <taxon>Russulales</taxon>
        <taxon>Russulaceae</taxon>
        <taxon>Lactarius</taxon>
    </lineage>
</organism>
<evidence type="ECO:0000256" key="6">
    <source>
        <dbReference type="SAM" id="MobiDB-lite"/>
    </source>
</evidence>
<evidence type="ECO:0000256" key="2">
    <source>
        <dbReference type="ARBA" id="ARBA00022801"/>
    </source>
</evidence>
<evidence type="ECO:0000313" key="9">
    <source>
        <dbReference type="Proteomes" id="UP001201163"/>
    </source>
</evidence>
<feature type="region of interest" description="Disordered" evidence="6">
    <location>
        <begin position="157"/>
        <end position="176"/>
    </location>
</feature>
<reference evidence="8" key="1">
    <citation type="submission" date="2022-01" db="EMBL/GenBank/DDBJ databases">
        <title>Comparative genomics reveals a dynamic genome evolution in the ectomycorrhizal milk-cap (Lactarius) mushrooms.</title>
        <authorList>
            <consortium name="DOE Joint Genome Institute"/>
            <person name="Lebreton A."/>
            <person name="Tang N."/>
            <person name="Kuo A."/>
            <person name="LaButti K."/>
            <person name="Drula E."/>
            <person name="Barry K."/>
            <person name="Clum A."/>
            <person name="Lipzen A."/>
            <person name="Mousain D."/>
            <person name="Ng V."/>
            <person name="Wang R."/>
            <person name="Wang X."/>
            <person name="Dai Y."/>
            <person name="Henrissat B."/>
            <person name="Grigoriev I.V."/>
            <person name="Guerin-Laguette A."/>
            <person name="Yu F."/>
            <person name="Martin F.M."/>
        </authorList>
    </citation>
    <scope>NUCLEOTIDE SEQUENCE</scope>
    <source>
        <strain evidence="8">QP</strain>
    </source>
</reference>
<comment type="caution">
    <text evidence="8">The sequence shown here is derived from an EMBL/GenBank/DDBJ whole genome shotgun (WGS) entry which is preliminary data.</text>
</comment>
<accession>A0AAD4LAR9</accession>
<feature type="binding site" evidence="5">
    <location>
        <begin position="483"/>
        <end position="490"/>
    </location>
    <ligand>
        <name>ATP</name>
        <dbReference type="ChEBI" id="CHEBI:30616"/>
    </ligand>
</feature>
<keyword evidence="9" id="KW-1185">Reference proteome</keyword>
<dbReference type="EMBL" id="JAKELL010000073">
    <property type="protein sequence ID" value="KAH8984682.1"/>
    <property type="molecule type" value="Genomic_DNA"/>
</dbReference>
<dbReference type="InterPro" id="IPR027417">
    <property type="entry name" value="P-loop_NTPase"/>
</dbReference>
<dbReference type="Proteomes" id="UP001201163">
    <property type="component" value="Unassembled WGS sequence"/>
</dbReference>
<dbReference type="Pfam" id="PF13361">
    <property type="entry name" value="UvrD_C"/>
    <property type="match status" value="1"/>
</dbReference>
<name>A0AAD4LAR9_9AGAM</name>
<evidence type="ECO:0000256" key="5">
    <source>
        <dbReference type="PROSITE-ProRule" id="PRU00560"/>
    </source>
</evidence>
<protein>
    <recommendedName>
        <fullName evidence="7">UvrD-like helicase ATP-binding domain-containing protein</fullName>
    </recommendedName>
</protein>
<dbReference type="GO" id="GO:0004386">
    <property type="term" value="F:helicase activity"/>
    <property type="evidence" value="ECO:0007669"/>
    <property type="project" value="UniProtKB-UniRule"/>
</dbReference>
<feature type="domain" description="UvrD-like helicase ATP-binding" evidence="7">
    <location>
        <begin position="462"/>
        <end position="816"/>
    </location>
</feature>
<dbReference type="InterPro" id="IPR039904">
    <property type="entry name" value="TRANK1"/>
</dbReference>
<evidence type="ECO:0000313" key="8">
    <source>
        <dbReference type="EMBL" id="KAH8984682.1"/>
    </source>
</evidence>
<dbReference type="PANTHER" id="PTHR21529:SF4">
    <property type="entry name" value="TPR AND ANKYRIN REPEAT-CONTAINING PROTEIN 1"/>
    <property type="match status" value="1"/>
</dbReference>
<gene>
    <name evidence="8" type="ORF">EDB92DRAFT_2117025</name>
</gene>
<dbReference type="InterPro" id="IPR014016">
    <property type="entry name" value="UvrD-like_ATP-bd"/>
</dbReference>
<keyword evidence="1 5" id="KW-0547">Nucleotide-binding</keyword>
<sequence length="2092" mass="237819">MSEPPEFSSGVQKQLLAGLKIFDIAALRLASEEDIATAVAVLEGTLDNHSMAPIICCSLQSEHPYAFEFMISSINHVTSEYILGFIFNKFPPDISVFRSSLGYEIVSRLSRFLSELPYPSNGRPEGLDDRCHRTQTAATILEDISILLQSGFEVESEGRSNRRTTQRSRSLRGGATTGVHTEINNRLFRALGPQVPRTRESAEKMIKLIVDNQKNTVKFFFSLLRRPEITGLVRNAYFRGNIHQGVRAAIGATPGFGQWRILYSHAFLGEMARDNTLSKAVLERLRELSLGCFSETNQLRLTRDSPIDVFRARLPGGTRLVVRTANTFPLLAILTLYKYLIDVVPEFGGDHEIQVLRILGIYSMDKLNRTDWETVGRYQAKNGREYIGKCKARNSRGGFYYDPMRFDATATQVETILTDFVPQDQEVGDVDEIHRLFDLEQYSVLSQDVIRDILEGHEYPHAFQVSLEEKEVIEFSKSSFVLGRSGTGKTTVIVFKIFGIERAWQNRGSIGPRPRQLFITKSQFLANKVENDYVNLLSSLSAGPDMPQYVRERIQHWNLRRRNKILDLDDAEVTRDDLPERFSELQDAHFPLFITVDTLWSLLEADMMPSTTESRHSRSQQRDNKWLGRTDLVTFDVFNRMYWRHLPQTLTKGIVPSVAFGDIIGTIKGSEKSLEFPNRTLDRGTYESLTNRNYAVFEAYQKLKRKRRERDLADRTHDLLDGIKENGLKGDLVDFVYVDEVQDLLLIDARLIVSLCRNPDGFLWAGDTAQTISIGSTFSFKQLGAFVYRYQRSIQSVRGAPSQPKGFQLLVNYRSHAGIVECSNAIIQLLQRFPGAIDVLQPEAGIAGKAMPVFFHSDCLPSQERDFFLLSKLCMLGSKQCIIVRDEAARQTLKEGVGRVGIILTLLNSKGLEYDDVILYNFFGESVDANLWQHLTNAHFRPLEDPKHAVLIYELKCLYVAITRARHRLWIVDYSDVCLPIKRHLLNLGLVVDPPTSQNPLEHFTSGPTTSEEWSEAGKRLLHHEEFEEAAMAFLNAGDDYMHSVAMACHLREVARDTPESAPKRRREAFVYAAGAFERCAAMVKNGEERSRYVAAARCYAEIKCHQEVVRVLKRAGMYTEAASYCFDNNLLRDAVSLTKTSRVDQETINRIKEAARISYLRAKNLEGAVELFDDEEELMKFVVEHELWVARAAILRKQKKYGEAVRQYLDEGEELDALEIALEHIDEVTQDPDTFNAIVAKILWRYLSFGCRGWSERTGIPASKVNKLLETIPLRGLRSREQQMLSLFKLIFLGRTSTTSQKTLADHILHCDPLDKVLKLLALDFYFDDMSFALDVSSQSGFFSSLQLFHEYSLLMRDGALDKAPWNSPWLCTLFQIERYGEKVRIKRGTLLYEHCTRGGSSRPKEQIKLSRQTFSKSLNRLLWERLNTRISEKDHVSSSLSLFDPCIQPRPILHETCCPDHLDEGWFNRRVRLHLQHVMILDNLHAFELTKGPERMESQRRLLGALESALNPLYYLSGSLASLNKDLIPEAADAFATVQRWALDVLSNLDPSQDDHQGAFLTELFKAFTLTRLRQHGRVVNECLRRITCAWNHKDPRLVVCHPDGSQIYRLRDFLAFLDGSGSLEQGIEFFSRYLVQERLPVDLAVLCTIVERLFGLAIMTARHRDLGSLHDVLLPRTWILSLWGDFLRFKNKSLAPLEHLVQATGKLLGDIYTGEYQRHAIMNLDPQNGTPLDLKNKAPNVTEDIPPNYIQDLCVARICRCLCLLGQNFSALRDDVHVALSLRTILSPESKVFHERYINARQWEDLAEVLYQSTTSPFDRLVHLRLESSSISEPQIPGVESITFRDMHAIIPNVLRSRPGDHPITTIGSHKSIGGSEAAITGQVTFIDGMEGMGDLTSYQRGEEAAEYSENDAFDIGDGEGPDRSREALIIQKAVRRLNGTKRDRHFEACKASADAVHAGYRKIYLGPVPHLLLCIEWIISSARASKDTIKARCRNATLQELSDMPSQQARIVRILKEAHELRTCLEPGSTLHPRVGLLAGLDVTRDLEPLRSAVVKVRDLFERLSDPRFPIVEFECAWNGIMPSKLRK</sequence>
<evidence type="ECO:0000256" key="1">
    <source>
        <dbReference type="ARBA" id="ARBA00022741"/>
    </source>
</evidence>
<dbReference type="GO" id="GO:0016787">
    <property type="term" value="F:hydrolase activity"/>
    <property type="evidence" value="ECO:0007669"/>
    <property type="project" value="UniProtKB-UniRule"/>
</dbReference>
<dbReference type="PANTHER" id="PTHR21529">
    <property type="entry name" value="MAMMARY TURMOR VIRUS RECEPTOR HOMOLOG 1, 2 MTVR1, 2"/>
    <property type="match status" value="1"/>
</dbReference>
<dbReference type="SUPFAM" id="SSF52540">
    <property type="entry name" value="P-loop containing nucleoside triphosphate hydrolases"/>
    <property type="match status" value="1"/>
</dbReference>
<evidence type="ECO:0000256" key="3">
    <source>
        <dbReference type="ARBA" id="ARBA00022806"/>
    </source>
</evidence>
<keyword evidence="2 5" id="KW-0378">Hydrolase</keyword>
<proteinExistence type="predicted"/>
<dbReference type="Gene3D" id="3.40.50.300">
    <property type="entry name" value="P-loop containing nucleotide triphosphate hydrolases"/>
    <property type="match status" value="2"/>
</dbReference>
<dbReference type="PROSITE" id="PS51198">
    <property type="entry name" value="UVRD_HELICASE_ATP_BIND"/>
    <property type="match status" value="1"/>
</dbReference>